<dbReference type="EMBL" id="JACEIK010000741">
    <property type="protein sequence ID" value="MCD7461631.1"/>
    <property type="molecule type" value="Genomic_DNA"/>
</dbReference>
<evidence type="ECO:0000313" key="2">
    <source>
        <dbReference type="Proteomes" id="UP000823775"/>
    </source>
</evidence>
<dbReference type="Proteomes" id="UP000823775">
    <property type="component" value="Unassembled WGS sequence"/>
</dbReference>
<sequence>MCCYTNNDINKDLRKYLTAPQFKRFSEQTCFTTYTHMPKYHVQAQIIRYVMVREVESSFGDALLISLNGATLHFTQREFTLISGLNCTADDFEFEFDTDVPNMIISQYFGVVKKMPSIQPLCKKSASPKKEAVVTQAIQGEKSFASSGVPQKINVDQNAFLRQEIDLLKKYVKDEFDDIRKLINEKFNSVMDAMRVSHEAEKGFKYQSLGRMPEHAAHVQIHVDDDHIEDLNLLPPNLSFLMNCFQEEVTLLPMQRYRRPGRWNTSPYLSTFESSTGHDVAIKHEIEKYHNFCLSTLQQQISIKRKICFNSLDYAMKKIEVDSMSDDEAPPRKIRPIVNSSRSYRIVFS</sequence>
<organism evidence="1 2">
    <name type="scientific">Datura stramonium</name>
    <name type="common">Jimsonweed</name>
    <name type="synonym">Common thornapple</name>
    <dbReference type="NCBI Taxonomy" id="4076"/>
    <lineage>
        <taxon>Eukaryota</taxon>
        <taxon>Viridiplantae</taxon>
        <taxon>Streptophyta</taxon>
        <taxon>Embryophyta</taxon>
        <taxon>Tracheophyta</taxon>
        <taxon>Spermatophyta</taxon>
        <taxon>Magnoliopsida</taxon>
        <taxon>eudicotyledons</taxon>
        <taxon>Gunneridae</taxon>
        <taxon>Pentapetalae</taxon>
        <taxon>asterids</taxon>
        <taxon>lamiids</taxon>
        <taxon>Solanales</taxon>
        <taxon>Solanaceae</taxon>
        <taxon>Solanoideae</taxon>
        <taxon>Datureae</taxon>
        <taxon>Datura</taxon>
    </lineage>
</organism>
<keyword evidence="2" id="KW-1185">Reference proteome</keyword>
<dbReference type="PANTHER" id="PTHR48474:SF1">
    <property type="entry name" value="DUF1985 DOMAIN-CONTAINING PROTEIN"/>
    <property type="match status" value="1"/>
</dbReference>
<evidence type="ECO:0000313" key="1">
    <source>
        <dbReference type="EMBL" id="MCD7461631.1"/>
    </source>
</evidence>
<proteinExistence type="predicted"/>
<name>A0ABS8SRX4_DATST</name>
<accession>A0ABS8SRX4</accession>
<dbReference type="PANTHER" id="PTHR48474">
    <property type="entry name" value="DUF1985 DOMAIN-CONTAINING PROTEIN"/>
    <property type="match status" value="1"/>
</dbReference>
<reference evidence="1 2" key="1">
    <citation type="journal article" date="2021" name="BMC Genomics">
        <title>Datura genome reveals duplications of psychoactive alkaloid biosynthetic genes and high mutation rate following tissue culture.</title>
        <authorList>
            <person name="Rajewski A."/>
            <person name="Carter-House D."/>
            <person name="Stajich J."/>
            <person name="Litt A."/>
        </authorList>
    </citation>
    <scope>NUCLEOTIDE SEQUENCE [LARGE SCALE GENOMIC DNA]</scope>
    <source>
        <strain evidence="1">AR-01</strain>
    </source>
</reference>
<comment type="caution">
    <text evidence="1">The sequence shown here is derived from an EMBL/GenBank/DDBJ whole genome shotgun (WGS) entry which is preliminary data.</text>
</comment>
<protein>
    <submittedName>
        <fullName evidence="1">Uncharacterized protein</fullName>
    </submittedName>
</protein>
<gene>
    <name evidence="1" type="ORF">HAX54_046703</name>
</gene>